<dbReference type="EMBL" id="JAGSSW010000003">
    <property type="protein sequence ID" value="MBR8463696.1"/>
    <property type="molecule type" value="Genomic_DNA"/>
</dbReference>
<dbReference type="Pfam" id="PF21862">
    <property type="entry name" value="CiaD"/>
    <property type="match status" value="1"/>
</dbReference>
<reference evidence="2 3" key="1">
    <citation type="submission" date="2021-04" db="EMBL/GenBank/DDBJ databases">
        <title>Molecular and phenotypic characterization and identification of bacterial isolates recovered from the Anatolian ground squirrels (Spermophilus xanthoprymnus) and which have the potential to form a new species in the Campylobacter genus.</title>
        <authorList>
            <person name="Aydin F."/>
            <person name="Abay S."/>
            <person name="Kayman T."/>
            <person name="Karakaya E."/>
            <person name="Mustak H.K."/>
            <person name="Mustak I.B."/>
            <person name="Bilgin N."/>
            <person name="Duzler A."/>
            <person name="Sahin O."/>
            <person name="Guran O."/>
            <person name="Saticioglu I.B."/>
        </authorList>
    </citation>
    <scope>NUCLEOTIDE SEQUENCE [LARGE SCALE GENOMIC DNA]</scope>
    <source>
        <strain evidence="3">faydin-G24</strain>
    </source>
</reference>
<evidence type="ECO:0000313" key="3">
    <source>
        <dbReference type="Proteomes" id="UP000682951"/>
    </source>
</evidence>
<keyword evidence="2" id="KW-0808">Transferase</keyword>
<gene>
    <name evidence="2" type="ORF">KDD93_03790</name>
</gene>
<organism evidence="2 3">
    <name type="scientific">Campylobacter anatolicus</name>
    <dbReference type="NCBI Taxonomy" id="2829105"/>
    <lineage>
        <taxon>Bacteria</taxon>
        <taxon>Pseudomonadati</taxon>
        <taxon>Campylobacterota</taxon>
        <taxon>Epsilonproteobacteria</taxon>
        <taxon>Campylobacterales</taxon>
        <taxon>Campylobacteraceae</taxon>
        <taxon>Campylobacter</taxon>
    </lineage>
</organism>
<sequence>MKLDDIAKMAIDEVSAELEKIERLTKQNLQEKTQTKTQENATNDDLKVFEASENIAKKDEKNSEKEINSAEEIFLKNLRERVEVLFEGLNETPKDELQSRLELTLKFLEFVLASVENRLKNLSK</sequence>
<evidence type="ECO:0000313" key="2">
    <source>
        <dbReference type="EMBL" id="MBR8463696.1"/>
    </source>
</evidence>
<dbReference type="RefSeq" id="WP_212141793.1">
    <property type="nucleotide sequence ID" value="NZ_JAGSSW010000003.1"/>
</dbReference>
<feature type="domain" description="Campylobacter invasion antigen D C-terminal" evidence="1">
    <location>
        <begin position="69"/>
        <end position="121"/>
    </location>
</feature>
<dbReference type="Proteomes" id="UP000682951">
    <property type="component" value="Unassembled WGS sequence"/>
</dbReference>
<comment type="caution">
    <text evidence="2">The sequence shown here is derived from an EMBL/GenBank/DDBJ whole genome shotgun (WGS) entry which is preliminary data.</text>
</comment>
<dbReference type="InterPro" id="IPR054057">
    <property type="entry name" value="CiaD_C"/>
</dbReference>
<evidence type="ECO:0000259" key="1">
    <source>
        <dbReference type="Pfam" id="PF21862"/>
    </source>
</evidence>
<keyword evidence="3" id="KW-1185">Reference proteome</keyword>
<accession>A0ABS5HI22</accession>
<protein>
    <submittedName>
        <fullName evidence="2">GlcNAc transferase</fullName>
    </submittedName>
</protein>
<proteinExistence type="predicted"/>
<dbReference type="GO" id="GO:0016740">
    <property type="term" value="F:transferase activity"/>
    <property type="evidence" value="ECO:0007669"/>
    <property type="project" value="UniProtKB-KW"/>
</dbReference>
<name>A0ABS5HI22_9BACT</name>